<sequence length="132" mass="15500">MDLACIDGMIPNISHQQLELFFDNADIFKTNYITENQFIKNISKFTLHSDSIEMLTNEDTKVGPYLTKSDGVLEENNETIMKKNEEKKEINGNVRDSDQQAFLIQHQLEENRFLPEFLQNWAKHCRIRSHPK</sequence>
<dbReference type="OrthoDB" id="9989112at2759"/>
<accession>A0A8J2QAS7</accession>
<dbReference type="Proteomes" id="UP000746747">
    <property type="component" value="Unassembled WGS sequence"/>
</dbReference>
<gene>
    <name evidence="1" type="ORF">CJOHNSTONI_LOCUS7876</name>
</gene>
<dbReference type="EMBL" id="CAKAEH010001625">
    <property type="protein sequence ID" value="CAG9538139.1"/>
    <property type="molecule type" value="Genomic_DNA"/>
</dbReference>
<evidence type="ECO:0000313" key="1">
    <source>
        <dbReference type="EMBL" id="CAG9538139.1"/>
    </source>
</evidence>
<proteinExistence type="predicted"/>
<dbReference type="AlphaFoldDB" id="A0A8J2QAS7"/>
<evidence type="ECO:0008006" key="3">
    <source>
        <dbReference type="Google" id="ProtNLM"/>
    </source>
</evidence>
<reference evidence="1" key="1">
    <citation type="submission" date="2021-09" db="EMBL/GenBank/DDBJ databases">
        <authorList>
            <consortium name="Pathogen Informatics"/>
        </authorList>
    </citation>
    <scope>NUCLEOTIDE SEQUENCE</scope>
</reference>
<protein>
    <recommendedName>
        <fullName evidence="3">EF-hand domain-containing protein</fullName>
    </recommendedName>
</protein>
<organism evidence="1 2">
    <name type="scientific">Cercopithifilaria johnstoni</name>
    <dbReference type="NCBI Taxonomy" id="2874296"/>
    <lineage>
        <taxon>Eukaryota</taxon>
        <taxon>Metazoa</taxon>
        <taxon>Ecdysozoa</taxon>
        <taxon>Nematoda</taxon>
        <taxon>Chromadorea</taxon>
        <taxon>Rhabditida</taxon>
        <taxon>Spirurina</taxon>
        <taxon>Spiruromorpha</taxon>
        <taxon>Filarioidea</taxon>
        <taxon>Onchocercidae</taxon>
        <taxon>Cercopithifilaria</taxon>
    </lineage>
</organism>
<name>A0A8J2QAS7_9BILA</name>
<keyword evidence="2" id="KW-1185">Reference proteome</keyword>
<evidence type="ECO:0000313" key="2">
    <source>
        <dbReference type="Proteomes" id="UP000746747"/>
    </source>
</evidence>
<comment type="caution">
    <text evidence="1">The sequence shown here is derived from an EMBL/GenBank/DDBJ whole genome shotgun (WGS) entry which is preliminary data.</text>
</comment>